<evidence type="ECO:0000313" key="10">
    <source>
        <dbReference type="EMBL" id="CAB4816930.1"/>
    </source>
</evidence>
<feature type="compositionally biased region" description="Polar residues" evidence="7">
    <location>
        <begin position="434"/>
        <end position="443"/>
    </location>
</feature>
<dbReference type="SMART" id="SM00746">
    <property type="entry name" value="TRASH"/>
    <property type="match status" value="2"/>
</dbReference>
<feature type="transmembrane region" description="Helical" evidence="8">
    <location>
        <begin position="349"/>
        <end position="371"/>
    </location>
</feature>
<dbReference type="EMBL" id="CAFBLT010000001">
    <property type="protein sequence ID" value="CAB4873974.1"/>
    <property type="molecule type" value="Genomic_DNA"/>
</dbReference>
<feature type="domain" description="TRASH" evidence="9">
    <location>
        <begin position="386"/>
        <end position="424"/>
    </location>
</feature>
<evidence type="ECO:0000256" key="7">
    <source>
        <dbReference type="SAM" id="MobiDB-lite"/>
    </source>
</evidence>
<dbReference type="AlphaFoldDB" id="A0A6J6Z557"/>
<keyword evidence="6 8" id="KW-0472">Membrane</keyword>
<dbReference type="PANTHER" id="PTHR42775:SF1">
    <property type="entry name" value="PERMEASE RV2963-RELATED"/>
    <property type="match status" value="1"/>
</dbReference>
<organism evidence="10">
    <name type="scientific">freshwater metagenome</name>
    <dbReference type="NCBI Taxonomy" id="449393"/>
    <lineage>
        <taxon>unclassified sequences</taxon>
        <taxon>metagenomes</taxon>
        <taxon>ecological metagenomes</taxon>
    </lineage>
</organism>
<keyword evidence="3" id="KW-1003">Cell membrane</keyword>
<feature type="transmembrane region" description="Helical" evidence="8">
    <location>
        <begin position="278"/>
        <end position="298"/>
    </location>
</feature>
<dbReference type="GO" id="GO:0005886">
    <property type="term" value="C:plasma membrane"/>
    <property type="evidence" value="ECO:0007669"/>
    <property type="project" value="UniProtKB-SubCell"/>
</dbReference>
<feature type="transmembrane region" description="Helical" evidence="8">
    <location>
        <begin position="20"/>
        <end position="45"/>
    </location>
</feature>
<dbReference type="PANTHER" id="PTHR42775">
    <property type="entry name" value="PERMEASE RV2963-RELATED"/>
    <property type="match status" value="1"/>
</dbReference>
<evidence type="ECO:0000313" key="11">
    <source>
        <dbReference type="EMBL" id="CAB4873974.1"/>
    </source>
</evidence>
<feature type="domain" description="TRASH" evidence="9">
    <location>
        <begin position="447"/>
        <end position="485"/>
    </location>
</feature>
<feature type="transmembrane region" description="Helical" evidence="8">
    <location>
        <begin position="65"/>
        <end position="87"/>
    </location>
</feature>
<dbReference type="Pfam" id="PF03773">
    <property type="entry name" value="ArsP_1"/>
    <property type="match status" value="1"/>
</dbReference>
<dbReference type="Gene3D" id="1.10.620.20">
    <property type="entry name" value="Ribonucleotide Reductase, subunit A"/>
    <property type="match status" value="1"/>
</dbReference>
<proteinExistence type="inferred from homology"/>
<dbReference type="InterPro" id="IPR053166">
    <property type="entry name" value="UPF0718_permease"/>
</dbReference>
<dbReference type="InterPro" id="IPR005524">
    <property type="entry name" value="DUF318"/>
</dbReference>
<feature type="transmembrane region" description="Helical" evidence="8">
    <location>
        <begin position="212"/>
        <end position="235"/>
    </location>
</feature>
<evidence type="ECO:0000313" key="12">
    <source>
        <dbReference type="EMBL" id="CAB5007060.1"/>
    </source>
</evidence>
<keyword evidence="5 8" id="KW-1133">Transmembrane helix</keyword>
<dbReference type="Pfam" id="PF04945">
    <property type="entry name" value="YHS"/>
    <property type="match status" value="2"/>
</dbReference>
<feature type="transmembrane region" description="Helical" evidence="8">
    <location>
        <begin position="310"/>
        <end position="329"/>
    </location>
</feature>
<comment type="similarity">
    <text evidence="2">Belongs to the UPF0718 family.</text>
</comment>
<protein>
    <submittedName>
        <fullName evidence="10">Unannotated protein</fullName>
    </submittedName>
</protein>
<evidence type="ECO:0000256" key="6">
    <source>
        <dbReference type="ARBA" id="ARBA00023136"/>
    </source>
</evidence>
<dbReference type="EMBL" id="CAFABE010000003">
    <property type="protein sequence ID" value="CAB4816930.1"/>
    <property type="molecule type" value="Genomic_DNA"/>
</dbReference>
<feature type="region of interest" description="Disordered" evidence="7">
    <location>
        <begin position="430"/>
        <end position="449"/>
    </location>
</feature>
<evidence type="ECO:0000256" key="4">
    <source>
        <dbReference type="ARBA" id="ARBA00022692"/>
    </source>
</evidence>
<dbReference type="InterPro" id="IPR007029">
    <property type="entry name" value="YHS_dom"/>
</dbReference>
<sequence>MTTLGMATFLLDIGRSLREAFFMFWETLWALVLGFTLSGVVQAFISKETMQQQLGTRRPLAIIRAAGYGMVSSSCSYAASAMSKSLFKKGANFITSIVFMVAATNLVVELGLVLLVLMGWQFMVAEFVGGPIMILLLALGGGLLLTGPIVLLARRHLNREEGHGHAEEPVSQERQDELERTPFREKLRSPAALSDAANYAVADVTMLRKELIIGYLVAGFLAVFVPTSLWNAVFLHGHGGWTVLENAFVGPLIAVVSWVCSIGNVPLAAALWSGGISFGGVIAFIFADLIAMPLILIYAKFYGWKVTLRLVGLLYIVMVLAGLATELIFREFHAVPQTRPLTIGPSHFSWNYTSYLNILFVVVACVVWWLAKNRARFGGGKGYAIDPVCAMQVRTLDAPRSTTYDATQYYFCSDRCGERFEENPLEFLKRRSTTPEGAQGTASQERDPVCGMTVDPEHAAAQRVHGDIAYFFCSDNCATRFEANPSEFLAPSP</sequence>
<evidence type="ECO:0000256" key="3">
    <source>
        <dbReference type="ARBA" id="ARBA00022475"/>
    </source>
</evidence>
<dbReference type="EMBL" id="CAFBPM010000001">
    <property type="protein sequence ID" value="CAB5007060.1"/>
    <property type="molecule type" value="Genomic_DNA"/>
</dbReference>
<evidence type="ECO:0000256" key="8">
    <source>
        <dbReference type="SAM" id="Phobius"/>
    </source>
</evidence>
<feature type="transmembrane region" description="Helical" evidence="8">
    <location>
        <begin position="93"/>
        <end position="120"/>
    </location>
</feature>
<name>A0A6J6Z557_9ZZZZ</name>
<evidence type="ECO:0000256" key="2">
    <source>
        <dbReference type="ARBA" id="ARBA00006386"/>
    </source>
</evidence>
<dbReference type="GO" id="GO:0016491">
    <property type="term" value="F:oxidoreductase activity"/>
    <property type="evidence" value="ECO:0007669"/>
    <property type="project" value="InterPro"/>
</dbReference>
<feature type="transmembrane region" description="Helical" evidence="8">
    <location>
        <begin position="132"/>
        <end position="153"/>
    </location>
</feature>
<dbReference type="InterPro" id="IPR011017">
    <property type="entry name" value="TRASH_dom"/>
</dbReference>
<feature type="transmembrane region" description="Helical" evidence="8">
    <location>
        <begin position="247"/>
        <end position="272"/>
    </location>
</feature>
<comment type="subcellular location">
    <subcellularLocation>
        <location evidence="1">Cell membrane</location>
        <topology evidence="1">Multi-pass membrane protein</topology>
    </subcellularLocation>
</comment>
<gene>
    <name evidence="10" type="ORF">UFOPK3164_00138</name>
    <name evidence="11" type="ORF">UFOPK3427_01001</name>
    <name evidence="12" type="ORF">UFOPK4112_00085</name>
</gene>
<dbReference type="InterPro" id="IPR009078">
    <property type="entry name" value="Ferritin-like_SF"/>
</dbReference>
<accession>A0A6J6Z557</accession>
<reference evidence="10" key="1">
    <citation type="submission" date="2020-05" db="EMBL/GenBank/DDBJ databases">
        <authorList>
            <person name="Chiriac C."/>
            <person name="Salcher M."/>
            <person name="Ghai R."/>
            <person name="Kavagutti S V."/>
        </authorList>
    </citation>
    <scope>NUCLEOTIDE SEQUENCE</scope>
</reference>
<keyword evidence="4 8" id="KW-0812">Transmembrane</keyword>
<evidence type="ECO:0000256" key="1">
    <source>
        <dbReference type="ARBA" id="ARBA00004651"/>
    </source>
</evidence>
<evidence type="ECO:0000259" key="9">
    <source>
        <dbReference type="SMART" id="SM00746"/>
    </source>
</evidence>
<dbReference type="SUPFAM" id="SSF47240">
    <property type="entry name" value="Ferritin-like"/>
    <property type="match status" value="1"/>
</dbReference>
<evidence type="ECO:0000256" key="5">
    <source>
        <dbReference type="ARBA" id="ARBA00022989"/>
    </source>
</evidence>
<dbReference type="InterPro" id="IPR012348">
    <property type="entry name" value="RNR-like"/>
</dbReference>